<proteinExistence type="predicted"/>
<dbReference type="HOGENOM" id="CLU_924070_0_0_5"/>
<evidence type="ECO:0000313" key="1">
    <source>
        <dbReference type="EMBL" id="AJD39836.1"/>
    </source>
</evidence>
<dbReference type="EMBL" id="CP006877">
    <property type="protein sequence ID" value="AJD39836.1"/>
    <property type="molecule type" value="Genomic_DNA"/>
</dbReference>
<gene>
    <name evidence="1" type="ORF">RGR602_CH00469</name>
</gene>
<dbReference type="Proteomes" id="UP000031368">
    <property type="component" value="Chromosome"/>
</dbReference>
<keyword evidence="2" id="KW-1185">Reference proteome</keyword>
<accession>A0A0B4WXY9</accession>
<name>A0A0B4WXY9_9HYPH</name>
<reference evidence="1 2" key="1">
    <citation type="submission" date="2013-11" db="EMBL/GenBank/DDBJ databases">
        <title>Complete genome sequence of Rhizobium gallicum bv. gallicum R602.</title>
        <authorList>
            <person name="Bustos P."/>
            <person name="Santamaria R.I."/>
            <person name="Lozano L."/>
            <person name="Acosta J.L."/>
            <person name="Ormeno-Orrillo E."/>
            <person name="Rogel M.A."/>
            <person name="Romero D."/>
            <person name="Cevallos M.A."/>
            <person name="Martinez-Romero E."/>
            <person name="Gonzalez V."/>
        </authorList>
    </citation>
    <scope>NUCLEOTIDE SEQUENCE [LARGE SCALE GENOMIC DNA]</scope>
    <source>
        <strain evidence="1 2">R602</strain>
    </source>
</reference>
<organism evidence="1 2">
    <name type="scientific">Rhizobium gallicum bv. gallicum R602sp</name>
    <dbReference type="NCBI Taxonomy" id="1041138"/>
    <lineage>
        <taxon>Bacteria</taxon>
        <taxon>Pseudomonadati</taxon>
        <taxon>Pseudomonadota</taxon>
        <taxon>Alphaproteobacteria</taxon>
        <taxon>Hyphomicrobiales</taxon>
        <taxon>Rhizobiaceae</taxon>
        <taxon>Rhizobium/Agrobacterium group</taxon>
        <taxon>Rhizobium</taxon>
    </lineage>
</organism>
<dbReference type="AlphaFoldDB" id="A0A0B4WXY9"/>
<protein>
    <submittedName>
        <fullName evidence="1">Uncharacterized protein</fullName>
    </submittedName>
</protein>
<dbReference type="RefSeq" id="WP_039843766.1">
    <property type="nucleotide sequence ID" value="NZ_CP006877.1"/>
</dbReference>
<dbReference type="KEGG" id="rga:RGR602_CH00469"/>
<evidence type="ECO:0000313" key="2">
    <source>
        <dbReference type="Proteomes" id="UP000031368"/>
    </source>
</evidence>
<sequence>MSKLTLWTRSFHPLENFGAGGLFFEGDNRNFSTSLGVTARIKQSVEIYLTQAKVVGRRAISDPSSNRYIGTYEDYSDPKKQPQAEVRGQVDPYRPDGDQHAQVFLSYRGQNFALPGSQTEGGREFYSGVVPELDVTNSVDIHVDRAAQKMTFSCRMVGDGFPNAESFLLDISQNPLFLVTHRRVGSATGQLAGNRRIAMACSSGRVDFPSDAFGSALEAYFALDYATHVGGPVDLFDEGGVKPSSRESWNQMHERRDARGGRVRRWWLDNDVVWVRGRQGSSMP</sequence>